<accession>A0A5N6UZ00</accession>
<sequence>MRQHSPFSYYVSHKPRELRRLYEPLSLLCALREQIPEHKFSEVDDARGVSGILQRRREFLNALVRLAAFKPEWNLAITAGCDQESVIIVVAGNLDVSNPVVRFLDALLDMVKQALDAGLDAKTLDTEICNISNYVMKWQRDISFAVYHKIFDHIAPVCIPIMAAWSTDPEVKKKLVLDDIAHRMNSDIDNYKQLSQGLMQVVPSPSKLIARLKYYQENVYTLIHPELRVMDFFDKNGRLQYWDNYDKYIATSKPCCYLCSQYLSHRRNYHIRNCDPNDIDLQWRLPDIQAAESSARFQEQRNILRKITERARREVESFVLERCSGSNDLTDDDSSQSSSPSIDTIMTSQELSYSEANECLNAYRLPSGNEDDKYPGSERWDASKDEDDEDEVVFKGRKGTISTG</sequence>
<evidence type="ECO:0000256" key="1">
    <source>
        <dbReference type="SAM" id="MobiDB-lite"/>
    </source>
</evidence>
<feature type="region of interest" description="Disordered" evidence="1">
    <location>
        <begin position="364"/>
        <end position="404"/>
    </location>
</feature>
<dbReference type="Pfam" id="PF14441">
    <property type="entry name" value="OTT_1508_deam"/>
    <property type="match status" value="1"/>
</dbReference>
<dbReference type="EMBL" id="ML738622">
    <property type="protein sequence ID" value="KAE8163031.1"/>
    <property type="molecule type" value="Genomic_DNA"/>
</dbReference>
<gene>
    <name evidence="2" type="ORF">BDV40DRAFT_288112</name>
</gene>
<dbReference type="PANTHER" id="PTHR42037">
    <property type="match status" value="1"/>
</dbReference>
<dbReference type="PANTHER" id="PTHR42037:SF1">
    <property type="match status" value="1"/>
</dbReference>
<dbReference type="AlphaFoldDB" id="A0A5N6UZ00"/>
<organism evidence="2 3">
    <name type="scientific">Aspergillus tamarii</name>
    <dbReference type="NCBI Taxonomy" id="41984"/>
    <lineage>
        <taxon>Eukaryota</taxon>
        <taxon>Fungi</taxon>
        <taxon>Dikarya</taxon>
        <taxon>Ascomycota</taxon>
        <taxon>Pezizomycotina</taxon>
        <taxon>Eurotiomycetes</taxon>
        <taxon>Eurotiomycetidae</taxon>
        <taxon>Eurotiales</taxon>
        <taxon>Aspergillaceae</taxon>
        <taxon>Aspergillus</taxon>
        <taxon>Aspergillus subgen. Circumdati</taxon>
    </lineage>
</organism>
<evidence type="ECO:0000313" key="2">
    <source>
        <dbReference type="EMBL" id="KAE8163031.1"/>
    </source>
</evidence>
<reference evidence="2 3" key="1">
    <citation type="submission" date="2019-04" db="EMBL/GenBank/DDBJ databases">
        <title>Friends and foes A comparative genomics study of 23 Aspergillus species from section Flavi.</title>
        <authorList>
            <consortium name="DOE Joint Genome Institute"/>
            <person name="Kjaerbolling I."/>
            <person name="Vesth T."/>
            <person name="Frisvad J.C."/>
            <person name="Nybo J.L."/>
            <person name="Theobald S."/>
            <person name="Kildgaard S."/>
            <person name="Isbrandt T."/>
            <person name="Kuo A."/>
            <person name="Sato A."/>
            <person name="Lyhne E.K."/>
            <person name="Kogle M.E."/>
            <person name="Wiebenga A."/>
            <person name="Kun R.S."/>
            <person name="Lubbers R.J."/>
            <person name="Makela M.R."/>
            <person name="Barry K."/>
            <person name="Chovatia M."/>
            <person name="Clum A."/>
            <person name="Daum C."/>
            <person name="Haridas S."/>
            <person name="He G."/>
            <person name="LaButti K."/>
            <person name="Lipzen A."/>
            <person name="Mondo S."/>
            <person name="Riley R."/>
            <person name="Salamov A."/>
            <person name="Simmons B.A."/>
            <person name="Magnuson J.K."/>
            <person name="Henrissat B."/>
            <person name="Mortensen U.H."/>
            <person name="Larsen T.O."/>
            <person name="Devries R.P."/>
            <person name="Grigoriev I.V."/>
            <person name="Machida M."/>
            <person name="Baker S.E."/>
            <person name="Andersen M.R."/>
        </authorList>
    </citation>
    <scope>NUCLEOTIDE SEQUENCE [LARGE SCALE GENOMIC DNA]</scope>
    <source>
        <strain evidence="2 3">CBS 117626</strain>
    </source>
</reference>
<dbReference type="InterPro" id="IPR027796">
    <property type="entry name" value="OTT_1508_deam-like"/>
</dbReference>
<protein>
    <submittedName>
        <fullName evidence="2">Uncharacterized protein</fullName>
    </submittedName>
</protein>
<name>A0A5N6UZ00_ASPTM</name>
<evidence type="ECO:0000313" key="3">
    <source>
        <dbReference type="Proteomes" id="UP000326950"/>
    </source>
</evidence>
<dbReference type="Proteomes" id="UP000326950">
    <property type="component" value="Unassembled WGS sequence"/>
</dbReference>
<feature type="compositionally biased region" description="Basic and acidic residues" evidence="1">
    <location>
        <begin position="370"/>
        <end position="383"/>
    </location>
</feature>
<dbReference type="OrthoDB" id="4851849at2759"/>
<keyword evidence="3" id="KW-1185">Reference proteome</keyword>
<proteinExistence type="predicted"/>